<dbReference type="EMBL" id="HBUF01385748">
    <property type="protein sequence ID" value="CAG6732102.1"/>
    <property type="molecule type" value="Transcribed_RNA"/>
</dbReference>
<protein>
    <submittedName>
        <fullName evidence="1">Uncharacterized protein</fullName>
    </submittedName>
</protein>
<organism evidence="1">
    <name type="scientific">Cacopsylla melanoneura</name>
    <dbReference type="NCBI Taxonomy" id="428564"/>
    <lineage>
        <taxon>Eukaryota</taxon>
        <taxon>Metazoa</taxon>
        <taxon>Ecdysozoa</taxon>
        <taxon>Arthropoda</taxon>
        <taxon>Hexapoda</taxon>
        <taxon>Insecta</taxon>
        <taxon>Pterygota</taxon>
        <taxon>Neoptera</taxon>
        <taxon>Paraneoptera</taxon>
        <taxon>Hemiptera</taxon>
        <taxon>Sternorrhyncha</taxon>
        <taxon>Psylloidea</taxon>
        <taxon>Psyllidae</taxon>
        <taxon>Psyllinae</taxon>
        <taxon>Cacopsylla</taxon>
    </lineage>
</organism>
<accession>A0A8D9DWR2</accession>
<proteinExistence type="predicted"/>
<reference evidence="1" key="1">
    <citation type="submission" date="2021-05" db="EMBL/GenBank/DDBJ databases">
        <authorList>
            <person name="Alioto T."/>
            <person name="Alioto T."/>
            <person name="Gomez Garrido J."/>
        </authorList>
    </citation>
    <scope>NUCLEOTIDE SEQUENCE</scope>
</reference>
<name>A0A8D9DWR2_9HEMI</name>
<sequence length="124" mass="14557">MNGLCSERPFKKGSPKKNLKERFREVGVPKFYEFLEPDGEKYKVIFALCTSDEKYKELQIFVAQILCNLLWQFEVLNSCFSKLKEAKTEQRTILTDKNLSDTIKVSDNNSCVPNFKYLVREKRC</sequence>
<evidence type="ECO:0000313" key="1">
    <source>
        <dbReference type="EMBL" id="CAG6732102.1"/>
    </source>
</evidence>
<dbReference type="AlphaFoldDB" id="A0A8D9DWR2"/>